<dbReference type="EMBL" id="DXEL01000039">
    <property type="protein sequence ID" value="HIX74381.1"/>
    <property type="molecule type" value="Genomic_DNA"/>
</dbReference>
<evidence type="ECO:0000313" key="3">
    <source>
        <dbReference type="Proteomes" id="UP000886740"/>
    </source>
</evidence>
<dbReference type="AlphaFoldDB" id="A0A9D2BFK1"/>
<feature type="chain" id="PRO_5039329246" evidence="1">
    <location>
        <begin position="22"/>
        <end position="153"/>
    </location>
</feature>
<comment type="caution">
    <text evidence="2">The sequence shown here is derived from an EMBL/GenBank/DDBJ whole genome shotgun (WGS) entry which is preliminary data.</text>
</comment>
<gene>
    <name evidence="2" type="ORF">H9977_05035</name>
</gene>
<name>A0A9D2BFK1_9BACT</name>
<dbReference type="Pfam" id="PF16231">
    <property type="entry name" value="DUF4890"/>
    <property type="match status" value="1"/>
</dbReference>
<accession>A0A9D2BFK1</accession>
<evidence type="ECO:0000256" key="1">
    <source>
        <dbReference type="SAM" id="SignalP"/>
    </source>
</evidence>
<dbReference type="InterPro" id="IPR032612">
    <property type="entry name" value="DUF4890"/>
</dbReference>
<protein>
    <submittedName>
        <fullName evidence="2">DUF4890 domain-containing protein</fullName>
    </submittedName>
</protein>
<evidence type="ECO:0000313" key="2">
    <source>
        <dbReference type="EMBL" id="HIX74381.1"/>
    </source>
</evidence>
<reference evidence="2" key="2">
    <citation type="submission" date="2021-04" db="EMBL/GenBank/DDBJ databases">
        <authorList>
            <person name="Gilroy R."/>
        </authorList>
    </citation>
    <scope>NUCLEOTIDE SEQUENCE</scope>
    <source>
        <strain evidence="2">ChiGjej6B6-14162</strain>
    </source>
</reference>
<sequence length="153" mass="18552">MRITMILILTFLLFGTGTLTAQENRFAHQEKRVKARAEHMASHMAYEYGLTDEQERELQKANEVWLLECGDYPYHHETYRHRGRYGRRWHRHGCCSDYYDSRHYDGGCCYEDWMSDEERARYEAACKEYEDALKRILSKEQYKDYLEQREIAE</sequence>
<feature type="signal peptide" evidence="1">
    <location>
        <begin position="1"/>
        <end position="21"/>
    </location>
</feature>
<organism evidence="2 3">
    <name type="scientific">Candidatus Parabacteroides intestinipullorum</name>
    <dbReference type="NCBI Taxonomy" id="2838723"/>
    <lineage>
        <taxon>Bacteria</taxon>
        <taxon>Pseudomonadati</taxon>
        <taxon>Bacteroidota</taxon>
        <taxon>Bacteroidia</taxon>
        <taxon>Bacteroidales</taxon>
        <taxon>Tannerellaceae</taxon>
        <taxon>Parabacteroides</taxon>
    </lineage>
</organism>
<proteinExistence type="predicted"/>
<keyword evidence="1" id="KW-0732">Signal</keyword>
<reference evidence="2" key="1">
    <citation type="journal article" date="2021" name="PeerJ">
        <title>Extensive microbial diversity within the chicken gut microbiome revealed by metagenomics and culture.</title>
        <authorList>
            <person name="Gilroy R."/>
            <person name="Ravi A."/>
            <person name="Getino M."/>
            <person name="Pursley I."/>
            <person name="Horton D.L."/>
            <person name="Alikhan N.F."/>
            <person name="Baker D."/>
            <person name="Gharbi K."/>
            <person name="Hall N."/>
            <person name="Watson M."/>
            <person name="Adriaenssens E.M."/>
            <person name="Foster-Nyarko E."/>
            <person name="Jarju S."/>
            <person name="Secka A."/>
            <person name="Antonio M."/>
            <person name="Oren A."/>
            <person name="Chaudhuri R.R."/>
            <person name="La Ragione R."/>
            <person name="Hildebrand F."/>
            <person name="Pallen M.J."/>
        </authorList>
    </citation>
    <scope>NUCLEOTIDE SEQUENCE</scope>
    <source>
        <strain evidence="2">ChiGjej6B6-14162</strain>
    </source>
</reference>
<dbReference type="Proteomes" id="UP000886740">
    <property type="component" value="Unassembled WGS sequence"/>
</dbReference>